<gene>
    <name evidence="3" type="ORF">D6D15_06254</name>
</gene>
<feature type="coiled-coil region" evidence="1">
    <location>
        <begin position="172"/>
        <end position="202"/>
    </location>
</feature>
<dbReference type="Proteomes" id="UP000304928">
    <property type="component" value="Unassembled WGS sequence"/>
</dbReference>
<feature type="region of interest" description="Disordered" evidence="2">
    <location>
        <begin position="264"/>
        <end position="306"/>
    </location>
</feature>
<organism evidence="3 4">
    <name type="scientific">Aureobasidium pullulans</name>
    <name type="common">Black yeast</name>
    <name type="synonym">Pullularia pullulans</name>
    <dbReference type="NCBI Taxonomy" id="5580"/>
    <lineage>
        <taxon>Eukaryota</taxon>
        <taxon>Fungi</taxon>
        <taxon>Dikarya</taxon>
        <taxon>Ascomycota</taxon>
        <taxon>Pezizomycotina</taxon>
        <taxon>Dothideomycetes</taxon>
        <taxon>Dothideomycetidae</taxon>
        <taxon>Dothideales</taxon>
        <taxon>Saccotheciaceae</taxon>
        <taxon>Aureobasidium</taxon>
    </lineage>
</organism>
<reference evidence="3 4" key="1">
    <citation type="submission" date="2018-10" db="EMBL/GenBank/DDBJ databases">
        <title>Fifty Aureobasidium pullulans genomes reveal a recombining polyextremotolerant generalist.</title>
        <authorList>
            <person name="Gostincar C."/>
            <person name="Turk M."/>
            <person name="Zajc J."/>
            <person name="Gunde-Cimerman N."/>
        </authorList>
    </citation>
    <scope>NUCLEOTIDE SEQUENCE [LARGE SCALE GENOMIC DNA]</scope>
    <source>
        <strain evidence="3 4">EXF-10507</strain>
    </source>
</reference>
<proteinExistence type="predicted"/>
<name>A0A4S9B5L9_AURPU</name>
<feature type="non-terminal residue" evidence="3">
    <location>
        <position position="1"/>
    </location>
</feature>
<accession>A0A4S9B5L9</accession>
<evidence type="ECO:0000313" key="3">
    <source>
        <dbReference type="EMBL" id="THW88029.1"/>
    </source>
</evidence>
<protein>
    <submittedName>
        <fullName evidence="3">Uncharacterized protein</fullName>
    </submittedName>
</protein>
<evidence type="ECO:0000256" key="1">
    <source>
        <dbReference type="SAM" id="Coils"/>
    </source>
</evidence>
<evidence type="ECO:0000313" key="4">
    <source>
        <dbReference type="Proteomes" id="UP000304928"/>
    </source>
</evidence>
<keyword evidence="1" id="KW-0175">Coiled coil</keyword>
<sequence>KIFLNYIPHEFGDGNGRLSGRFFGLPAKVLEEGAIQTQLFDIHHHTLTLFVMRNIFKKRSTPKSQTTLPAENSVLTNADGLLVTPVLRPARFASTDSNIEDLKQHFMESLARYGAVSNDDVVTTLPASTMYSRWVETEFFLSPIEKLIIATDPRARRQRLHRLRRYYTNPIARLSKNNNRRAEALKEQMKELNWLIDETSSLSLPEYDFPCIPSVSSTTSQETEFGDGDTIRPLPRVAQMANDDVSVSDFAVYNRAMQRYLSESPQLSAQERSSMEELRSNRKKLMTSPRLSRITEDSEYRPASQRVSHARARRYMEEIDVRPEMRDPHKFSGSGFASAF</sequence>
<evidence type="ECO:0000256" key="2">
    <source>
        <dbReference type="SAM" id="MobiDB-lite"/>
    </source>
</evidence>
<dbReference type="AlphaFoldDB" id="A0A4S9B5L9"/>
<comment type="caution">
    <text evidence="3">The sequence shown here is derived from an EMBL/GenBank/DDBJ whole genome shotgun (WGS) entry which is preliminary data.</text>
</comment>
<dbReference type="EMBL" id="QZAR01000111">
    <property type="protein sequence ID" value="THW88029.1"/>
    <property type="molecule type" value="Genomic_DNA"/>
</dbReference>